<comment type="caution">
    <text evidence="2">The sequence shown here is derived from an EMBL/GenBank/DDBJ whole genome shotgun (WGS) entry which is preliminary data.</text>
</comment>
<dbReference type="InterPro" id="IPR012808">
    <property type="entry name" value="CHP02453"/>
</dbReference>
<feature type="compositionally biased region" description="Acidic residues" evidence="1">
    <location>
        <begin position="68"/>
        <end position="93"/>
    </location>
</feature>
<gene>
    <name evidence="2" type="ORF">G7Z17_g7538</name>
</gene>
<accession>A0A9P5H6Y4</accession>
<sequence>MPPRKRTADEAVAAPRRSSRRASTKSQYFEDSDDELNSKVVEEDEEEDLQPKRKRGRPSKKQTPKMEESEEPYQDKEEQPEDEDEDEDSDDSDAPPKVTFIPLPKLLDTGGIEYEDEKLHPNTVLFLKELKANNRRPWLKSHDLEYRRALKDWESFVMRTTETIIDMDETIPELPAKDVIFRIYRDTRFSKEPTPYKPHFSVAWSRTGRKGPYAFYYIQCEPGSAFIGGGIWGPSGDKLLALRASINRRPRAWYRVLNDPDFKRMFLPKLKAGASEKAAVSAFAAENKNGALKVAPSGFQRDHPDIELLRLKHFTATKKINDDIFTSEDAQEKIAEVFRPLVRFITFLNSILMPDPNEDEDDDDDDEEEEEEAEAAEETDDGNSE</sequence>
<dbReference type="OrthoDB" id="2537769at2759"/>
<name>A0A9P5H6Y4_9HYPO</name>
<reference evidence="2" key="1">
    <citation type="submission" date="2020-03" db="EMBL/GenBank/DDBJ databases">
        <title>Draft Genome Sequence of Cylindrodendrum hubeiense.</title>
        <authorList>
            <person name="Buettner E."/>
            <person name="Kellner H."/>
        </authorList>
    </citation>
    <scope>NUCLEOTIDE SEQUENCE</scope>
    <source>
        <strain evidence="2">IHI 201604</strain>
    </source>
</reference>
<keyword evidence="3" id="KW-1185">Reference proteome</keyword>
<dbReference type="PANTHER" id="PTHR36452">
    <property type="entry name" value="CHROMOSOME 12, WHOLE GENOME SHOTGUN SEQUENCE"/>
    <property type="match status" value="1"/>
</dbReference>
<dbReference type="Proteomes" id="UP000722485">
    <property type="component" value="Unassembled WGS sequence"/>
</dbReference>
<feature type="region of interest" description="Disordered" evidence="1">
    <location>
        <begin position="1"/>
        <end position="102"/>
    </location>
</feature>
<dbReference type="PANTHER" id="PTHR36452:SF1">
    <property type="entry name" value="DUF2461 DOMAIN-CONTAINING PROTEIN"/>
    <property type="match status" value="1"/>
</dbReference>
<dbReference type="NCBIfam" id="TIGR02453">
    <property type="entry name" value="TIGR02453 family protein"/>
    <property type="match status" value="1"/>
</dbReference>
<evidence type="ECO:0000256" key="1">
    <source>
        <dbReference type="SAM" id="MobiDB-lite"/>
    </source>
</evidence>
<protein>
    <recommendedName>
        <fullName evidence="4">DUF2461 domain-containing protein</fullName>
    </recommendedName>
</protein>
<evidence type="ECO:0000313" key="2">
    <source>
        <dbReference type="EMBL" id="KAF7547703.1"/>
    </source>
</evidence>
<organism evidence="2 3">
    <name type="scientific">Cylindrodendrum hubeiense</name>
    <dbReference type="NCBI Taxonomy" id="595255"/>
    <lineage>
        <taxon>Eukaryota</taxon>
        <taxon>Fungi</taxon>
        <taxon>Dikarya</taxon>
        <taxon>Ascomycota</taxon>
        <taxon>Pezizomycotina</taxon>
        <taxon>Sordariomycetes</taxon>
        <taxon>Hypocreomycetidae</taxon>
        <taxon>Hypocreales</taxon>
        <taxon>Nectriaceae</taxon>
        <taxon>Cylindrodendrum</taxon>
    </lineage>
</organism>
<feature type="compositionally biased region" description="Acidic residues" evidence="1">
    <location>
        <begin position="356"/>
        <end position="385"/>
    </location>
</feature>
<dbReference type="Pfam" id="PF09365">
    <property type="entry name" value="DUF2461"/>
    <property type="match status" value="1"/>
</dbReference>
<proteinExistence type="predicted"/>
<feature type="region of interest" description="Disordered" evidence="1">
    <location>
        <begin position="353"/>
        <end position="385"/>
    </location>
</feature>
<dbReference type="AlphaFoldDB" id="A0A9P5H6Y4"/>
<evidence type="ECO:0008006" key="4">
    <source>
        <dbReference type="Google" id="ProtNLM"/>
    </source>
</evidence>
<dbReference type="EMBL" id="JAANBB010000170">
    <property type="protein sequence ID" value="KAF7547703.1"/>
    <property type="molecule type" value="Genomic_DNA"/>
</dbReference>
<evidence type="ECO:0000313" key="3">
    <source>
        <dbReference type="Proteomes" id="UP000722485"/>
    </source>
</evidence>
<feature type="compositionally biased region" description="Basic residues" evidence="1">
    <location>
        <begin position="52"/>
        <end position="63"/>
    </location>
</feature>